<feature type="non-terminal residue" evidence="2">
    <location>
        <position position="1"/>
    </location>
</feature>
<accession>A0A0L0FAI1</accession>
<dbReference type="RefSeq" id="XP_014147619.1">
    <property type="nucleotide sequence ID" value="XM_014292144.1"/>
</dbReference>
<evidence type="ECO:0000313" key="3">
    <source>
        <dbReference type="Proteomes" id="UP000054560"/>
    </source>
</evidence>
<dbReference type="SUPFAM" id="SSF53098">
    <property type="entry name" value="Ribonuclease H-like"/>
    <property type="match status" value="1"/>
</dbReference>
<dbReference type="STRING" id="667725.A0A0L0FAI1"/>
<sequence length="219" mass="23857">MVEPGLEGRWQMRGAKYLRPASCMTWGVICLDRGVDEPTVRRLGDLLTNTMVDKGMCANRPHHVQMFFNNTDQTLTEAVKPFKTKPDLFFVIIKPGDYGTVKLFETKCKVQTACIQPKNAKKATGDRGDQMLGNLVLKINAKLSGTSHVVGSKGGASVTRPWVLGNRTMLLGIDVTHPTGMSGGSTSVASIVGSVDNCQSVYASHIFCPQRETQEILNA</sequence>
<protein>
    <recommendedName>
        <fullName evidence="1">Piwi domain-containing protein</fullName>
    </recommendedName>
</protein>
<keyword evidence="3" id="KW-1185">Reference proteome</keyword>
<dbReference type="GO" id="GO:0003676">
    <property type="term" value="F:nucleic acid binding"/>
    <property type="evidence" value="ECO:0007669"/>
    <property type="project" value="InterPro"/>
</dbReference>
<gene>
    <name evidence="2" type="ORF">SARC_13728</name>
</gene>
<dbReference type="Gene3D" id="3.40.50.2300">
    <property type="match status" value="1"/>
</dbReference>
<dbReference type="InterPro" id="IPR032473">
    <property type="entry name" value="Argonaute_Mid_dom"/>
</dbReference>
<dbReference type="Pfam" id="PF02171">
    <property type="entry name" value="Piwi"/>
    <property type="match status" value="1"/>
</dbReference>
<evidence type="ECO:0000313" key="2">
    <source>
        <dbReference type="EMBL" id="KNC73717.1"/>
    </source>
</evidence>
<dbReference type="Gene3D" id="3.30.420.10">
    <property type="entry name" value="Ribonuclease H-like superfamily/Ribonuclease H"/>
    <property type="match status" value="1"/>
</dbReference>
<dbReference type="GeneID" id="25914232"/>
<name>A0A0L0FAI1_9EUKA</name>
<reference evidence="2 3" key="1">
    <citation type="submission" date="2011-02" db="EMBL/GenBank/DDBJ databases">
        <title>The Genome Sequence of Sphaeroforma arctica JP610.</title>
        <authorList>
            <consortium name="The Broad Institute Genome Sequencing Platform"/>
            <person name="Russ C."/>
            <person name="Cuomo C."/>
            <person name="Young S.K."/>
            <person name="Zeng Q."/>
            <person name="Gargeya S."/>
            <person name="Alvarado L."/>
            <person name="Berlin A."/>
            <person name="Chapman S.B."/>
            <person name="Chen Z."/>
            <person name="Freedman E."/>
            <person name="Gellesch M."/>
            <person name="Goldberg J."/>
            <person name="Griggs A."/>
            <person name="Gujja S."/>
            <person name="Heilman E."/>
            <person name="Heiman D."/>
            <person name="Howarth C."/>
            <person name="Mehta T."/>
            <person name="Neiman D."/>
            <person name="Pearson M."/>
            <person name="Roberts A."/>
            <person name="Saif S."/>
            <person name="Shea T."/>
            <person name="Shenoy N."/>
            <person name="Sisk P."/>
            <person name="Stolte C."/>
            <person name="Sykes S."/>
            <person name="White J."/>
            <person name="Yandava C."/>
            <person name="Burger G."/>
            <person name="Gray M.W."/>
            <person name="Holland P.W.H."/>
            <person name="King N."/>
            <person name="Lang F.B.F."/>
            <person name="Roger A.J."/>
            <person name="Ruiz-Trillo I."/>
            <person name="Haas B."/>
            <person name="Nusbaum C."/>
            <person name="Birren B."/>
        </authorList>
    </citation>
    <scope>NUCLEOTIDE SEQUENCE [LARGE SCALE GENOMIC DNA]</scope>
    <source>
        <strain evidence="2 3">JP610</strain>
    </source>
</reference>
<dbReference type="PANTHER" id="PTHR22891">
    <property type="entry name" value="EUKARYOTIC TRANSLATION INITIATION FACTOR 2C"/>
    <property type="match status" value="1"/>
</dbReference>
<dbReference type="InterPro" id="IPR003165">
    <property type="entry name" value="Piwi"/>
</dbReference>
<dbReference type="InterPro" id="IPR012337">
    <property type="entry name" value="RNaseH-like_sf"/>
</dbReference>
<evidence type="ECO:0000259" key="1">
    <source>
        <dbReference type="PROSITE" id="PS50822"/>
    </source>
</evidence>
<organism evidence="2 3">
    <name type="scientific">Sphaeroforma arctica JP610</name>
    <dbReference type="NCBI Taxonomy" id="667725"/>
    <lineage>
        <taxon>Eukaryota</taxon>
        <taxon>Ichthyosporea</taxon>
        <taxon>Ichthyophonida</taxon>
        <taxon>Sphaeroforma</taxon>
    </lineage>
</organism>
<feature type="non-terminal residue" evidence="2">
    <location>
        <position position="219"/>
    </location>
</feature>
<dbReference type="Pfam" id="PF16487">
    <property type="entry name" value="ArgoMid"/>
    <property type="match status" value="1"/>
</dbReference>
<dbReference type="OrthoDB" id="5429193at2759"/>
<feature type="domain" description="Piwi" evidence="1">
    <location>
        <begin position="110"/>
        <end position="196"/>
    </location>
</feature>
<dbReference type="AlphaFoldDB" id="A0A0L0FAI1"/>
<dbReference type="EMBL" id="KQ245247">
    <property type="protein sequence ID" value="KNC73717.1"/>
    <property type="molecule type" value="Genomic_DNA"/>
</dbReference>
<dbReference type="Proteomes" id="UP000054560">
    <property type="component" value="Unassembled WGS sequence"/>
</dbReference>
<dbReference type="eggNOG" id="KOG1041">
    <property type="taxonomic scope" value="Eukaryota"/>
</dbReference>
<proteinExistence type="predicted"/>
<dbReference type="PROSITE" id="PS50822">
    <property type="entry name" value="PIWI"/>
    <property type="match status" value="1"/>
</dbReference>
<dbReference type="InterPro" id="IPR036397">
    <property type="entry name" value="RNaseH_sf"/>
</dbReference>